<dbReference type="InterPro" id="IPR002110">
    <property type="entry name" value="Ankyrin_rpt"/>
</dbReference>
<reference evidence="4" key="1">
    <citation type="submission" date="2025-08" db="UniProtKB">
        <authorList>
            <consortium name="RefSeq"/>
        </authorList>
    </citation>
    <scope>IDENTIFICATION</scope>
</reference>
<keyword evidence="3" id="KW-1185">Reference proteome</keyword>
<feature type="region of interest" description="Disordered" evidence="2">
    <location>
        <begin position="1"/>
        <end position="27"/>
    </location>
</feature>
<dbReference type="SMART" id="SM00248">
    <property type="entry name" value="ANK"/>
    <property type="match status" value="3"/>
</dbReference>
<feature type="compositionally biased region" description="Basic and acidic residues" evidence="2">
    <location>
        <begin position="1"/>
        <end position="16"/>
    </location>
</feature>
<evidence type="ECO:0000256" key="2">
    <source>
        <dbReference type="SAM" id="MobiDB-lite"/>
    </source>
</evidence>
<name>A0A8N4IA46_ELAGV</name>
<dbReference type="Proteomes" id="UP000504607">
    <property type="component" value="Chromosome 1"/>
</dbReference>
<dbReference type="SUPFAM" id="SSF48403">
    <property type="entry name" value="Ankyrin repeat"/>
    <property type="match status" value="1"/>
</dbReference>
<dbReference type="PANTHER" id="PTHR24121:SF15">
    <property type="entry name" value="ANKYRIN REPEAT PROTEIN"/>
    <property type="match status" value="1"/>
</dbReference>
<dbReference type="PANTHER" id="PTHR24121">
    <property type="entry name" value="NO MECHANORECEPTOR POTENTIAL C, ISOFORM D-RELATED"/>
    <property type="match status" value="1"/>
</dbReference>
<protein>
    <submittedName>
        <fullName evidence="4">E3 ubiquitin-protein ligase MIB2</fullName>
    </submittedName>
</protein>
<accession>A0A8N4IA46</accession>
<proteinExistence type="predicted"/>
<dbReference type="Pfam" id="PF12796">
    <property type="entry name" value="Ank_2"/>
    <property type="match status" value="1"/>
</dbReference>
<gene>
    <name evidence="4" type="primary">LOC105056711</name>
</gene>
<organism evidence="3 4">
    <name type="scientific">Elaeis guineensis var. tenera</name>
    <name type="common">Oil palm</name>
    <dbReference type="NCBI Taxonomy" id="51953"/>
    <lineage>
        <taxon>Eukaryota</taxon>
        <taxon>Viridiplantae</taxon>
        <taxon>Streptophyta</taxon>
        <taxon>Embryophyta</taxon>
        <taxon>Tracheophyta</taxon>
        <taxon>Spermatophyta</taxon>
        <taxon>Magnoliopsida</taxon>
        <taxon>Liliopsida</taxon>
        <taxon>Arecaceae</taxon>
        <taxon>Arecoideae</taxon>
        <taxon>Cocoseae</taxon>
        <taxon>Elaeidinae</taxon>
        <taxon>Elaeis</taxon>
    </lineage>
</organism>
<dbReference type="InterPro" id="IPR036770">
    <property type="entry name" value="Ankyrin_rpt-contain_sf"/>
</dbReference>
<evidence type="ECO:0000256" key="1">
    <source>
        <dbReference type="PROSITE-ProRule" id="PRU00023"/>
    </source>
</evidence>
<evidence type="ECO:0000313" key="3">
    <source>
        <dbReference type="Proteomes" id="UP000504607"/>
    </source>
</evidence>
<dbReference type="OrthoDB" id="1930691at2759"/>
<keyword evidence="1" id="KW-0040">ANK repeat</keyword>
<dbReference type="PROSITE" id="PS50297">
    <property type="entry name" value="ANK_REP_REGION"/>
    <property type="match status" value="1"/>
</dbReference>
<dbReference type="AlphaFoldDB" id="A0A8N4IA46"/>
<dbReference type="Gene3D" id="1.25.40.20">
    <property type="entry name" value="Ankyrin repeat-containing domain"/>
    <property type="match status" value="1"/>
</dbReference>
<evidence type="ECO:0000313" key="4">
    <source>
        <dbReference type="RefSeq" id="XP_029116369.1"/>
    </source>
</evidence>
<dbReference type="KEGG" id="egu:105056711"/>
<dbReference type="PROSITE" id="PS50088">
    <property type="entry name" value="ANK_REPEAT"/>
    <property type="match status" value="1"/>
</dbReference>
<dbReference type="RefSeq" id="XP_029116369.1">
    <property type="nucleotide sequence ID" value="XM_029260536.1"/>
</dbReference>
<feature type="repeat" description="ANK" evidence="1">
    <location>
        <begin position="141"/>
        <end position="167"/>
    </location>
</feature>
<sequence length="194" mass="22104">MAGIPRERGKEIRSEDADTSGAQREDVQHKMKQRLYTALMDHKREEVADFYQDKSVPTKINTAGDTILHLAILTGSDGEVIKLMELMEKQDKRRMEKFVQARNVWGCTPLHQAAFVGMVNVCSFIANHYRTQEVVQPRNKRGETPLHVAVLHGHKEAFLTLQTIIEREGWSALNKKDGGNTILHSAIFREHFGE</sequence>